<evidence type="ECO:0000313" key="3">
    <source>
        <dbReference type="Proteomes" id="UP000295083"/>
    </source>
</evidence>
<gene>
    <name evidence="2" type="ORF">C8035_v007584</name>
</gene>
<sequence>MGLLDMLYACGRWRGSLTATRTRSRHRLDRTRAPNRPPTKPCAWRHTRYGSLVLVLAAATDSLSLGLSRMGRGYTTLAAHLSLSHVCHASVCCLGYRNRFPRLPPIHQVNRLSPCTA</sequence>
<keyword evidence="3" id="KW-1185">Reference proteome</keyword>
<evidence type="ECO:0000256" key="1">
    <source>
        <dbReference type="SAM" id="MobiDB-lite"/>
    </source>
</evidence>
<reference evidence="2 3" key="1">
    <citation type="submission" date="2018-11" db="EMBL/GenBank/DDBJ databases">
        <title>Genome sequence and assembly of Colletotrichum spinosum.</title>
        <authorList>
            <person name="Gan P."/>
            <person name="Shirasu K."/>
        </authorList>
    </citation>
    <scope>NUCLEOTIDE SEQUENCE [LARGE SCALE GENOMIC DNA]</scope>
    <source>
        <strain evidence="2 3">CBS 515.97</strain>
    </source>
</reference>
<evidence type="ECO:0000313" key="2">
    <source>
        <dbReference type="EMBL" id="TDZ28497.1"/>
    </source>
</evidence>
<comment type="caution">
    <text evidence="2">The sequence shown here is derived from an EMBL/GenBank/DDBJ whole genome shotgun (WGS) entry which is preliminary data.</text>
</comment>
<protein>
    <submittedName>
        <fullName evidence="2">Uncharacterized protein</fullName>
    </submittedName>
</protein>
<organism evidence="2 3">
    <name type="scientific">Colletotrichum spinosum</name>
    <dbReference type="NCBI Taxonomy" id="1347390"/>
    <lineage>
        <taxon>Eukaryota</taxon>
        <taxon>Fungi</taxon>
        <taxon>Dikarya</taxon>
        <taxon>Ascomycota</taxon>
        <taxon>Pezizomycotina</taxon>
        <taxon>Sordariomycetes</taxon>
        <taxon>Hypocreomycetidae</taxon>
        <taxon>Glomerellales</taxon>
        <taxon>Glomerellaceae</taxon>
        <taxon>Colletotrichum</taxon>
        <taxon>Colletotrichum orbiculare species complex</taxon>
    </lineage>
</organism>
<dbReference type="EMBL" id="QAPG01000834">
    <property type="protein sequence ID" value="TDZ28497.1"/>
    <property type="molecule type" value="Genomic_DNA"/>
</dbReference>
<accession>A0A4R8PS30</accession>
<proteinExistence type="predicted"/>
<dbReference type="AlphaFoldDB" id="A0A4R8PS30"/>
<feature type="region of interest" description="Disordered" evidence="1">
    <location>
        <begin position="21"/>
        <end position="40"/>
    </location>
</feature>
<name>A0A4R8PS30_9PEZI</name>
<dbReference type="Proteomes" id="UP000295083">
    <property type="component" value="Unassembled WGS sequence"/>
</dbReference>